<organism evidence="8 9">
    <name type="scientific">Actinoallomurus bryophytorum</name>
    <dbReference type="NCBI Taxonomy" id="1490222"/>
    <lineage>
        <taxon>Bacteria</taxon>
        <taxon>Bacillati</taxon>
        <taxon>Actinomycetota</taxon>
        <taxon>Actinomycetes</taxon>
        <taxon>Streptosporangiales</taxon>
        <taxon>Thermomonosporaceae</taxon>
        <taxon>Actinoallomurus</taxon>
    </lineage>
</organism>
<keyword evidence="9" id="KW-1185">Reference proteome</keyword>
<dbReference type="Proteomes" id="UP000316096">
    <property type="component" value="Unassembled WGS sequence"/>
</dbReference>
<dbReference type="PIRSF" id="PIRSF021697">
    <property type="entry name" value="UCP021697"/>
    <property type="match status" value="1"/>
</dbReference>
<accession>A0A543CCF5</accession>
<evidence type="ECO:0000313" key="9">
    <source>
        <dbReference type="Proteomes" id="UP000316096"/>
    </source>
</evidence>
<feature type="transmembrane region" description="Helical" evidence="6">
    <location>
        <begin position="76"/>
        <end position="95"/>
    </location>
</feature>
<evidence type="ECO:0000256" key="3">
    <source>
        <dbReference type="ARBA" id="ARBA00022692"/>
    </source>
</evidence>
<dbReference type="GO" id="GO:0005886">
    <property type="term" value="C:plasma membrane"/>
    <property type="evidence" value="ECO:0007669"/>
    <property type="project" value="UniProtKB-SubCell"/>
</dbReference>
<evidence type="ECO:0000256" key="5">
    <source>
        <dbReference type="ARBA" id="ARBA00023136"/>
    </source>
</evidence>
<dbReference type="EMBL" id="VFOZ01000001">
    <property type="protein sequence ID" value="TQL94759.1"/>
    <property type="molecule type" value="Genomic_DNA"/>
</dbReference>
<dbReference type="InterPro" id="IPR051791">
    <property type="entry name" value="Pra-immunoreactive"/>
</dbReference>
<dbReference type="PANTHER" id="PTHR36115:SF6">
    <property type="entry name" value="PROLINE-RICH ANTIGEN HOMOLOG"/>
    <property type="match status" value="1"/>
</dbReference>
<dbReference type="InterPro" id="IPR010432">
    <property type="entry name" value="RDD"/>
</dbReference>
<evidence type="ECO:0000259" key="7">
    <source>
        <dbReference type="Pfam" id="PF06271"/>
    </source>
</evidence>
<protein>
    <submittedName>
        <fullName evidence="8">RDD family protein</fullName>
    </submittedName>
</protein>
<comment type="caution">
    <text evidence="8">The sequence shown here is derived from an EMBL/GenBank/DDBJ whole genome shotgun (WGS) entry which is preliminary data.</text>
</comment>
<evidence type="ECO:0000256" key="4">
    <source>
        <dbReference type="ARBA" id="ARBA00022989"/>
    </source>
</evidence>
<keyword evidence="5 6" id="KW-0472">Membrane</keyword>
<dbReference type="PANTHER" id="PTHR36115">
    <property type="entry name" value="PROLINE-RICH ANTIGEN HOMOLOG-RELATED"/>
    <property type="match status" value="1"/>
</dbReference>
<sequence length="154" mass="16294">MSGPRRTTGSWLSGARAAGADLGYPGERMGLPEQGPGAVAGYGRRLAALVVDWLVALLIAQALSAALHWSPMVRSFVTLAVFGVIAWLATGIFGTTLGKRIAGLRVAGPDGGRVGLFWAFERTVLLVIVVPAVIWDRDHRGLHDRAANTVVVVR</sequence>
<evidence type="ECO:0000256" key="2">
    <source>
        <dbReference type="ARBA" id="ARBA00022475"/>
    </source>
</evidence>
<evidence type="ECO:0000256" key="1">
    <source>
        <dbReference type="ARBA" id="ARBA00004651"/>
    </source>
</evidence>
<gene>
    <name evidence="8" type="ORF">FB559_0241</name>
</gene>
<reference evidence="8 9" key="1">
    <citation type="submission" date="2019-06" db="EMBL/GenBank/DDBJ databases">
        <title>Sequencing the genomes of 1000 actinobacteria strains.</title>
        <authorList>
            <person name="Klenk H.-P."/>
        </authorList>
    </citation>
    <scope>NUCLEOTIDE SEQUENCE [LARGE SCALE GENOMIC DNA]</scope>
    <source>
        <strain evidence="8 9">DSM 102200</strain>
    </source>
</reference>
<evidence type="ECO:0000256" key="6">
    <source>
        <dbReference type="SAM" id="Phobius"/>
    </source>
</evidence>
<feature type="domain" description="RDD" evidence="7">
    <location>
        <begin position="39"/>
        <end position="148"/>
    </location>
</feature>
<dbReference type="OrthoDB" id="5187110at2"/>
<dbReference type="RefSeq" id="WP_141952324.1">
    <property type="nucleotide sequence ID" value="NZ_VFOZ01000001.1"/>
</dbReference>
<dbReference type="AlphaFoldDB" id="A0A543CCF5"/>
<keyword evidence="3 6" id="KW-0812">Transmembrane</keyword>
<comment type="subcellular location">
    <subcellularLocation>
        <location evidence="1">Cell membrane</location>
        <topology evidence="1">Multi-pass membrane protein</topology>
    </subcellularLocation>
</comment>
<feature type="transmembrane region" description="Helical" evidence="6">
    <location>
        <begin position="46"/>
        <end position="69"/>
    </location>
</feature>
<feature type="transmembrane region" description="Helical" evidence="6">
    <location>
        <begin position="115"/>
        <end position="135"/>
    </location>
</feature>
<proteinExistence type="predicted"/>
<name>A0A543CCF5_9ACTN</name>
<keyword evidence="4 6" id="KW-1133">Transmembrane helix</keyword>
<dbReference type="InterPro" id="IPR016795">
    <property type="entry name" value="UCP021697"/>
</dbReference>
<keyword evidence="2" id="KW-1003">Cell membrane</keyword>
<dbReference type="Pfam" id="PF06271">
    <property type="entry name" value="RDD"/>
    <property type="match status" value="1"/>
</dbReference>
<evidence type="ECO:0000313" key="8">
    <source>
        <dbReference type="EMBL" id="TQL94759.1"/>
    </source>
</evidence>